<dbReference type="Proteomes" id="UP001652582">
    <property type="component" value="Chromosome 1"/>
</dbReference>
<dbReference type="Pfam" id="PF14846">
    <property type="entry name" value="DUF4485"/>
    <property type="match status" value="1"/>
</dbReference>
<name>A0ABM3LG17_BICAN</name>
<reference evidence="4" key="2">
    <citation type="submission" date="2025-08" db="UniProtKB">
        <authorList>
            <consortium name="RefSeq"/>
        </authorList>
    </citation>
    <scope>IDENTIFICATION</scope>
</reference>
<feature type="domain" description="DUF4485" evidence="2">
    <location>
        <begin position="9"/>
        <end position="88"/>
    </location>
</feature>
<gene>
    <name evidence="4" type="primary">LOC112054670</name>
</gene>
<sequence length="543" mass="63304">MDENEEQSLDLEYRRYLEIMRPYLQQLLDPDVIDIINAWIQRLCCCKQNEKVQRNKYIFAMCYQLSKGILDEPFTHNPTTDELAPLQECTLTDYSFNDSSEIDVIPKFPNNEVGNEIYNDENEYENRATKLIMKLREIKNQNFMFQNELMALKTASTLRHEHTVKPQDNFMKVHNATSVHFRFQESNTTLNRLKSKLQEVQDSRKSLIETINDLQDKLDNINEMKRHEIEDLHAQHRLQIIQVKTSLREELKANHDKNIHQLRQQHEKLIKDIESKHSDEKENLAAHTEAMIAEKDKIIQSMETEIINLKNNIDGLKSNQYLILSNFIDNQNIDFNSKCVTQKAKELEKRLNKMEKSKVKYSKAYEAKLANLQKEKHLAECSLQLQLMKQRTQIIHESTDEHETELATALDKLENKYKDIVASVQATAVQRRIQDQVALESIIQTVCGIKNEGLFNNLAQRTHTDHLSSNAIRTQTRDTNRSCDTELPTIIRDNKVGSIIVGNKTYADENVINDYCTDGENFNELFERVHVPQRDTGGSSLKK</sequence>
<proteinExistence type="predicted"/>
<evidence type="ECO:0000313" key="3">
    <source>
        <dbReference type="Proteomes" id="UP001652582"/>
    </source>
</evidence>
<keyword evidence="1" id="KW-0175">Coiled coil</keyword>
<protein>
    <submittedName>
        <fullName evidence="4">Uncharacterized protein LOC112054670</fullName>
    </submittedName>
</protein>
<dbReference type="RefSeq" id="XP_052738025.1">
    <property type="nucleotide sequence ID" value="XM_052882065.1"/>
</dbReference>
<reference evidence="3" key="1">
    <citation type="submission" date="2025-05" db="UniProtKB">
        <authorList>
            <consortium name="RefSeq"/>
        </authorList>
    </citation>
    <scope>NUCLEOTIDE SEQUENCE [LARGE SCALE GENOMIC DNA]</scope>
</reference>
<feature type="coiled-coil region" evidence="1">
    <location>
        <begin position="183"/>
        <end position="382"/>
    </location>
</feature>
<keyword evidence="3" id="KW-1185">Reference proteome</keyword>
<dbReference type="GeneID" id="112054670"/>
<organism evidence="3 4">
    <name type="scientific">Bicyclus anynana</name>
    <name type="common">Squinting bush brown butterfly</name>
    <dbReference type="NCBI Taxonomy" id="110368"/>
    <lineage>
        <taxon>Eukaryota</taxon>
        <taxon>Metazoa</taxon>
        <taxon>Ecdysozoa</taxon>
        <taxon>Arthropoda</taxon>
        <taxon>Hexapoda</taxon>
        <taxon>Insecta</taxon>
        <taxon>Pterygota</taxon>
        <taxon>Neoptera</taxon>
        <taxon>Endopterygota</taxon>
        <taxon>Lepidoptera</taxon>
        <taxon>Glossata</taxon>
        <taxon>Ditrysia</taxon>
        <taxon>Papilionoidea</taxon>
        <taxon>Nymphalidae</taxon>
        <taxon>Satyrinae</taxon>
        <taxon>Satyrini</taxon>
        <taxon>Mycalesina</taxon>
        <taxon>Bicyclus</taxon>
    </lineage>
</organism>
<dbReference type="InterPro" id="IPR027831">
    <property type="entry name" value="DUF4485"/>
</dbReference>
<evidence type="ECO:0000256" key="1">
    <source>
        <dbReference type="SAM" id="Coils"/>
    </source>
</evidence>
<accession>A0ABM3LG17</accession>
<evidence type="ECO:0000259" key="2">
    <source>
        <dbReference type="Pfam" id="PF14846"/>
    </source>
</evidence>
<evidence type="ECO:0000313" key="4">
    <source>
        <dbReference type="RefSeq" id="XP_052738025.1"/>
    </source>
</evidence>